<protein>
    <submittedName>
        <fullName evidence="2">Siphovirus Gp157 family protein</fullName>
    </submittedName>
</protein>
<dbReference type="EMBL" id="CP098807">
    <property type="protein sequence ID" value="USJ24679.1"/>
    <property type="molecule type" value="Genomic_DNA"/>
</dbReference>
<name>A0A9Q8YBJ4_ENSAD</name>
<sequence length="177" mass="19406">MTAPAIEHSMRRQTEAAKALLVDLRNQGADDDAELVADTIEGETNLMEAIEEAIAELDECDVLVTGLKAKEADFEARRKAIEKRAERIRALIEQAMLATDQMSMKLPTATLSLSKRAPGLIVIDEADIPAKYWVDQPRPAPKLDKKALTADLREENAAPIPGATLDNGSFSLTVRRK</sequence>
<dbReference type="Pfam" id="PF05565">
    <property type="entry name" value="Sipho_Gp157"/>
    <property type="match status" value="1"/>
</dbReference>
<feature type="compositionally biased region" description="Polar residues" evidence="1">
    <location>
        <begin position="166"/>
        <end position="177"/>
    </location>
</feature>
<gene>
    <name evidence="2" type="ORF">NE863_06860</name>
</gene>
<dbReference type="AlphaFoldDB" id="A0A9Q8YBJ4"/>
<evidence type="ECO:0000256" key="1">
    <source>
        <dbReference type="SAM" id="MobiDB-lite"/>
    </source>
</evidence>
<dbReference type="Proteomes" id="UP001055460">
    <property type="component" value="Chromosome"/>
</dbReference>
<proteinExistence type="predicted"/>
<accession>A0A9Q8YBJ4</accession>
<evidence type="ECO:0000313" key="2">
    <source>
        <dbReference type="EMBL" id="USJ24679.1"/>
    </source>
</evidence>
<organism evidence="2 3">
    <name type="scientific">Ensifer adhaerens</name>
    <name type="common">Sinorhizobium morelense</name>
    <dbReference type="NCBI Taxonomy" id="106592"/>
    <lineage>
        <taxon>Bacteria</taxon>
        <taxon>Pseudomonadati</taxon>
        <taxon>Pseudomonadota</taxon>
        <taxon>Alphaproteobacteria</taxon>
        <taxon>Hyphomicrobiales</taxon>
        <taxon>Rhizobiaceae</taxon>
        <taxon>Sinorhizobium/Ensifer group</taxon>
        <taxon>Ensifer</taxon>
    </lineage>
</organism>
<dbReference type="InterPro" id="IPR008840">
    <property type="entry name" value="Sipho_Gp157"/>
</dbReference>
<dbReference type="RefSeq" id="WP_252160493.1">
    <property type="nucleotide sequence ID" value="NZ_CP098807.1"/>
</dbReference>
<evidence type="ECO:0000313" key="3">
    <source>
        <dbReference type="Proteomes" id="UP001055460"/>
    </source>
</evidence>
<feature type="region of interest" description="Disordered" evidence="1">
    <location>
        <begin position="157"/>
        <end position="177"/>
    </location>
</feature>
<reference evidence="2" key="1">
    <citation type="submission" date="2022-06" db="EMBL/GenBank/DDBJ databases">
        <title>Physiological and biochemical characterization and genomic elucidation of a strain of the genus Ensifer adhaerens M8 that combines arsenic oxidation and chromium reduction.</title>
        <authorList>
            <person name="Li X."/>
            <person name="Yu c."/>
        </authorList>
    </citation>
    <scope>NUCLEOTIDE SEQUENCE</scope>
    <source>
        <strain evidence="2">M8</strain>
    </source>
</reference>